<dbReference type="SUPFAM" id="SSF48317">
    <property type="entry name" value="Acid phosphatase/Vanadium-dependent haloperoxidase"/>
    <property type="match status" value="1"/>
</dbReference>
<feature type="transmembrane region" description="Helical" evidence="1">
    <location>
        <begin position="163"/>
        <end position="180"/>
    </location>
</feature>
<gene>
    <name evidence="3" type="ORF">ADICEAN_03166</name>
</gene>
<evidence type="ECO:0000256" key="1">
    <source>
        <dbReference type="SAM" id="Phobius"/>
    </source>
</evidence>
<keyword evidence="4" id="KW-1185">Reference proteome</keyword>
<keyword evidence="1" id="KW-1133">Transmembrane helix</keyword>
<keyword evidence="1" id="KW-0472">Membrane</keyword>
<feature type="domain" description="Phosphatidic acid phosphatase type 2/haloperoxidase" evidence="2">
    <location>
        <begin position="121"/>
        <end position="230"/>
    </location>
</feature>
<dbReference type="RefSeq" id="WP_009196549.1">
    <property type="nucleotide sequence ID" value="NZ_AODQ01000095.1"/>
</dbReference>
<dbReference type="InterPro" id="IPR036938">
    <property type="entry name" value="PAP2/HPO_sf"/>
</dbReference>
<dbReference type="Proteomes" id="UP000011910">
    <property type="component" value="Unassembled WGS sequence"/>
</dbReference>
<dbReference type="PANTHER" id="PTHR14969">
    <property type="entry name" value="SPHINGOSINE-1-PHOSPHATE PHOSPHOHYDROLASE"/>
    <property type="match status" value="1"/>
</dbReference>
<evidence type="ECO:0000313" key="3">
    <source>
        <dbReference type="EMBL" id="EMR01711.1"/>
    </source>
</evidence>
<evidence type="ECO:0000313" key="4">
    <source>
        <dbReference type="Proteomes" id="UP000011910"/>
    </source>
</evidence>
<protein>
    <submittedName>
        <fullName evidence="3">Phosphatidylglycerophosphatase B</fullName>
    </submittedName>
</protein>
<dbReference type="CDD" id="cd03392">
    <property type="entry name" value="PAP2_like_2"/>
    <property type="match status" value="1"/>
</dbReference>
<evidence type="ECO:0000259" key="2">
    <source>
        <dbReference type="SMART" id="SM00014"/>
    </source>
</evidence>
<proteinExistence type="predicted"/>
<dbReference type="InterPro" id="IPR000326">
    <property type="entry name" value="PAP2/HPO"/>
</dbReference>
<dbReference type="Pfam" id="PF01569">
    <property type="entry name" value="PAP2"/>
    <property type="match status" value="1"/>
</dbReference>
<feature type="transmembrane region" description="Helical" evidence="1">
    <location>
        <begin position="83"/>
        <end position="108"/>
    </location>
</feature>
<keyword evidence="1" id="KW-0812">Transmembrane</keyword>
<dbReference type="PANTHER" id="PTHR14969:SF13">
    <property type="entry name" value="AT30094P"/>
    <property type="match status" value="1"/>
</dbReference>
<feature type="transmembrane region" description="Helical" evidence="1">
    <location>
        <begin position="219"/>
        <end position="238"/>
    </location>
</feature>
<reference evidence="3 4" key="1">
    <citation type="journal article" date="2013" name="Genome Announc.">
        <title>Draft Genome Sequence of Cesiribacter andamanensis Strain AMV16T, Isolated from a Soil Sample from a Mud Volcano in the Andaman Islands, India.</title>
        <authorList>
            <person name="Shivaji S."/>
            <person name="Ara S."/>
            <person name="Begum Z."/>
            <person name="Srinivas T.N."/>
            <person name="Singh A."/>
            <person name="Kumar Pinnaka A."/>
        </authorList>
    </citation>
    <scope>NUCLEOTIDE SEQUENCE [LARGE SCALE GENOMIC DNA]</scope>
    <source>
        <strain evidence="3 4">AMV16</strain>
    </source>
</reference>
<feature type="transmembrane region" description="Helical" evidence="1">
    <location>
        <begin position="187"/>
        <end position="207"/>
    </location>
</feature>
<dbReference type="OrthoDB" id="9773582at2"/>
<dbReference type="eggNOG" id="COG0671">
    <property type="taxonomic scope" value="Bacteria"/>
</dbReference>
<dbReference type="STRING" id="1279009.ADICEAN_03166"/>
<dbReference type="Gene3D" id="1.20.144.10">
    <property type="entry name" value="Phosphatidic acid phosphatase type 2/haloperoxidase"/>
    <property type="match status" value="2"/>
</dbReference>
<dbReference type="SMART" id="SM00014">
    <property type="entry name" value="acidPPc"/>
    <property type="match status" value="1"/>
</dbReference>
<dbReference type="EMBL" id="AODQ01000095">
    <property type="protein sequence ID" value="EMR01711.1"/>
    <property type="molecule type" value="Genomic_DNA"/>
</dbReference>
<name>M7N3B4_9BACT</name>
<feature type="transmembrane region" description="Helical" evidence="1">
    <location>
        <begin position="29"/>
        <end position="51"/>
    </location>
</feature>
<comment type="caution">
    <text evidence="3">The sequence shown here is derived from an EMBL/GenBank/DDBJ whole genome shotgun (WGS) entry which is preliminary data.</text>
</comment>
<organism evidence="3 4">
    <name type="scientific">Cesiribacter andamanensis AMV16</name>
    <dbReference type="NCBI Taxonomy" id="1279009"/>
    <lineage>
        <taxon>Bacteria</taxon>
        <taxon>Pseudomonadati</taxon>
        <taxon>Bacteroidota</taxon>
        <taxon>Cytophagia</taxon>
        <taxon>Cytophagales</taxon>
        <taxon>Cesiribacteraceae</taxon>
        <taxon>Cesiribacter</taxon>
    </lineage>
</organism>
<accession>M7N3B4</accession>
<dbReference type="AlphaFoldDB" id="M7N3B4"/>
<feature type="transmembrane region" description="Helical" evidence="1">
    <location>
        <begin position="115"/>
        <end position="135"/>
    </location>
</feature>
<sequence>MKHNQSETEQLSEEVQRVETSVKRGYKDYLAFFAGLAFGLVVMILLGRIFYELLDSLRAEQLGRFDDRITAWVLGWQSPAMDWYMGTITHLGSHWAFIVLSVVLFVYFYLRKHNLLFALQTLIVLLVAGGLSFWLKDLIDRPRPEAVHHLAIRTQSFPSGHSMSSIAFYGFLIHITWRIYNSQLRKILYTMLLVLIILSVGISRIYLQVHYPSDVLSGFAAGGICMVIFIMIFSYLRFRQYQKGVDRQPEKATG</sequence>